<evidence type="ECO:0000259" key="2">
    <source>
        <dbReference type="Pfam" id="PF13575"/>
    </source>
</evidence>
<evidence type="ECO:0000313" key="3">
    <source>
        <dbReference type="EMBL" id="ATB40759.1"/>
    </source>
</evidence>
<dbReference type="AlphaFoldDB" id="A0A250JA00"/>
<dbReference type="Proteomes" id="UP000217257">
    <property type="component" value="Chromosome"/>
</dbReference>
<dbReference type="InterPro" id="IPR025410">
    <property type="entry name" value="Lant_dehyd"/>
</dbReference>
<dbReference type="KEGG" id="cfus:CYFUS_006215"/>
<dbReference type="EMBL" id="CP022098">
    <property type="protein sequence ID" value="ATB40759.1"/>
    <property type="molecule type" value="Genomic_DNA"/>
</dbReference>
<evidence type="ECO:0000313" key="4">
    <source>
        <dbReference type="Proteomes" id="UP000217257"/>
    </source>
</evidence>
<feature type="domain" description="Lantibiotic biosynthesis protein dehydration" evidence="2">
    <location>
        <begin position="140"/>
        <end position="350"/>
    </location>
</feature>
<accession>A0A250JA00</accession>
<dbReference type="Pfam" id="PF13575">
    <property type="entry name" value="DUF4135"/>
    <property type="match status" value="1"/>
</dbReference>
<protein>
    <recommendedName>
        <fullName evidence="2">Lantibiotic biosynthesis protein dehydration domain-containing protein</fullName>
    </recommendedName>
</protein>
<reference evidence="3 4" key="1">
    <citation type="submission" date="2017-06" db="EMBL/GenBank/DDBJ databases">
        <title>Sequencing and comparative analysis of myxobacterial genomes.</title>
        <authorList>
            <person name="Rupp O."/>
            <person name="Goesmann A."/>
            <person name="Sogaard-Andersen L."/>
        </authorList>
    </citation>
    <scope>NUCLEOTIDE SEQUENCE [LARGE SCALE GENOMIC DNA]</scope>
    <source>
        <strain evidence="3 4">DSM 52655</strain>
    </source>
</reference>
<dbReference type="RefSeq" id="WP_095988571.1">
    <property type="nucleotide sequence ID" value="NZ_CP022098.1"/>
</dbReference>
<proteinExistence type="predicted"/>
<evidence type="ECO:0000256" key="1">
    <source>
        <dbReference type="SAM" id="MobiDB-lite"/>
    </source>
</evidence>
<gene>
    <name evidence="3" type="ORF">CYFUS_006215</name>
</gene>
<organism evidence="3 4">
    <name type="scientific">Cystobacter fuscus</name>
    <dbReference type="NCBI Taxonomy" id="43"/>
    <lineage>
        <taxon>Bacteria</taxon>
        <taxon>Pseudomonadati</taxon>
        <taxon>Myxococcota</taxon>
        <taxon>Myxococcia</taxon>
        <taxon>Myxococcales</taxon>
        <taxon>Cystobacterineae</taxon>
        <taxon>Archangiaceae</taxon>
        <taxon>Cystobacter</taxon>
    </lineage>
</organism>
<sequence>MARKADLLLELPKSHSGPAPSLPPQSHRLVEAVRKGRASSFFPPVAQRGPGGVLRAARLLQGEEDARLLRSTLALPRFRPLREFLEELGGWCRRAARRHPELLSPRLLTVTNGELFGPLISDAFLLCAAADEGLPHPGLRTLLEGFQAFFSLFLERLARDERAGVFRQEGLHGPLVGLWAHPEETHNGRQSVLRLRFRKGGALAYKPRPAGGEALFLQEGRGGVARSLFEWLNRLPAASGTVRLPTMRILEGKGRDRSAYSWQEWIPRPRQWGILRQSGSVRLEGCRLTPSEAERFWHHAGSLTAACFAMGATDLHAGNVLVGTRRGTRQPLPYPVDLELFFAPIGRLPETGLISDERERGNHHVGFERLARWCTAGGPLACFFPSRGGGLSLRRRTQPWAREEARSVVADTEGNIGYGAYLLPYLRGMFDLWTLLLLEQSKVVRFLKRTSRRRFVRVLVKPTAMYVEELDRLLLSPGRSPAGHARGRSRFSRAEWEQLHRFDVPYFFRQAQGGPLLHLAPPPEPFGRKRAGQQRFLEPHPPPSKRVLDGGQITLVNLGVAVRDAVTFVLQDVRHRVAEDPRRGVRMELRDARRGAVSFDWREVGQRLTYSWSRRELRVSMEPLAAHVSD</sequence>
<feature type="region of interest" description="Disordered" evidence="1">
    <location>
        <begin position="1"/>
        <end position="25"/>
    </location>
</feature>
<name>A0A250JA00_9BACT</name>